<keyword evidence="2" id="KW-1133">Transmembrane helix</keyword>
<evidence type="ECO:0000313" key="4">
    <source>
        <dbReference type="Proteomes" id="UP000295573"/>
    </source>
</evidence>
<keyword evidence="4" id="KW-1185">Reference proteome</keyword>
<evidence type="ECO:0000256" key="2">
    <source>
        <dbReference type="SAM" id="Phobius"/>
    </source>
</evidence>
<dbReference type="EMBL" id="SLWR01000019">
    <property type="protein sequence ID" value="TCO39001.1"/>
    <property type="molecule type" value="Genomic_DNA"/>
</dbReference>
<gene>
    <name evidence="3" type="ORF">EV646_11943</name>
</gene>
<protein>
    <submittedName>
        <fullName evidence="3">Uncharacterized protein</fullName>
    </submittedName>
</protein>
<keyword evidence="2" id="KW-0812">Transmembrane</keyword>
<feature type="coiled-coil region" evidence="1">
    <location>
        <begin position="7"/>
        <end position="34"/>
    </location>
</feature>
<dbReference type="RefSeq" id="WP_132157235.1">
    <property type="nucleotide sequence ID" value="NZ_SLWR01000019.1"/>
</dbReference>
<comment type="caution">
    <text evidence="3">The sequence shown here is derived from an EMBL/GenBank/DDBJ whole genome shotgun (WGS) entry which is preliminary data.</text>
</comment>
<evidence type="ECO:0000256" key="1">
    <source>
        <dbReference type="SAM" id="Coils"/>
    </source>
</evidence>
<dbReference type="Proteomes" id="UP000295573">
    <property type="component" value="Unassembled WGS sequence"/>
</dbReference>
<name>A0A4R2I493_9ACTN</name>
<dbReference type="AlphaFoldDB" id="A0A4R2I493"/>
<keyword evidence="1" id="KW-0175">Coiled coil</keyword>
<reference evidence="3 4" key="1">
    <citation type="journal article" date="2015" name="Stand. Genomic Sci.">
        <title>Genomic Encyclopedia of Bacterial and Archaeal Type Strains, Phase III: the genomes of soil and plant-associated and newly described type strains.</title>
        <authorList>
            <person name="Whitman W.B."/>
            <person name="Woyke T."/>
            <person name="Klenk H.P."/>
            <person name="Zhou Y."/>
            <person name="Lilburn T.G."/>
            <person name="Beck B.J."/>
            <person name="De Vos P."/>
            <person name="Vandamme P."/>
            <person name="Eisen J.A."/>
            <person name="Garrity G."/>
            <person name="Hugenholtz P."/>
            <person name="Kyrpides N.C."/>
        </authorList>
    </citation>
    <scope>NUCLEOTIDE SEQUENCE [LARGE SCALE GENOMIC DNA]</scope>
    <source>
        <strain evidence="3 4">VKM Ac-2541</strain>
    </source>
</reference>
<sequence>MSDWYIENRQNRELEELRDEMSHAMREASNLRSKLSQVQGGLESRLSQLADAFDAFVELSDIRYDLIGFAPAAEVRRHAGQVLTALASGEQPPGPVREVAGYWLQPAVDALSADGLSEGPLAEAMALDERRTSIFLSLALAALGRRDLVRTEWLETAFGTVAADGTLTRLQRALWTTGARGGFGLDGQKLLLGRIQEPLTASTKNWVEVVEGRAASVRRTGPSFTEVAAQTTARARLSQLKTAVETIAGDTTVREPDRDLAYAAGEPTPDSASAVLRLLISEGSEPERGSLARVAELRTRITNNSEAAAITDDAGKVEELLAADLRQTNEPHLAATALRVVADDVLKDAEELAKTAAGLSPTEVAYEVNRHRVKLLPEGPEPASMAEAVAKINAAAPPLTPRALAGATVITAIGLGVAIGLGIVHPFWIVVGVVIVAVGAHRAWLTRTRITTDQADAAAQLAGLREKTAEAAAELATYKADAPERQKAITADLEVIRKYLA</sequence>
<proteinExistence type="predicted"/>
<keyword evidence="2" id="KW-0472">Membrane</keyword>
<evidence type="ECO:0000313" key="3">
    <source>
        <dbReference type="EMBL" id="TCO39001.1"/>
    </source>
</evidence>
<organism evidence="3 4">
    <name type="scientific">Kribbella antiqua</name>
    <dbReference type="NCBI Taxonomy" id="2512217"/>
    <lineage>
        <taxon>Bacteria</taxon>
        <taxon>Bacillati</taxon>
        <taxon>Actinomycetota</taxon>
        <taxon>Actinomycetes</taxon>
        <taxon>Propionibacteriales</taxon>
        <taxon>Kribbellaceae</taxon>
        <taxon>Kribbella</taxon>
    </lineage>
</organism>
<feature type="transmembrane region" description="Helical" evidence="2">
    <location>
        <begin position="427"/>
        <end position="445"/>
    </location>
</feature>
<accession>A0A4R2I493</accession>
<dbReference type="OrthoDB" id="4824872at2"/>